<evidence type="ECO:0000256" key="4">
    <source>
        <dbReference type="NCBIfam" id="TIGR00112"/>
    </source>
</evidence>
<dbReference type="Pfam" id="PF14748">
    <property type="entry name" value="P5CR_dimer"/>
    <property type="match status" value="1"/>
</dbReference>
<sequence length="272" mass="27433">MSHPNIVLVGCGNMGGAMLSGWLRQGIAAERITVIDPSLPALPDGVRRVAEPEAAMDVPAALILAVKPQKLAEVAGAISALAAPQTLLLSVLASAEIATLRRVFPRAGAIVRAVPNLPAAIGHGITALAGEGLSPSHVSLAETLCAPLGPVEWLAREALCDAATSVSGCGPAFLFRFADAVARAGEAQGLPRAQALRLIAETMAGAGAMLRAADADPAEMAARVASPGGVTLAGLRVLDEQDALTRLIADTLAAAAARSAEMAAETRDAVQG</sequence>
<comment type="pathway">
    <text evidence="3">Amino-acid biosynthesis; L-proline biosynthesis; L-proline from L-glutamate 5-semialdehyde: step 1/1.</text>
</comment>
<dbReference type="HAMAP" id="MF_01925">
    <property type="entry name" value="P5C_reductase"/>
    <property type="match status" value="1"/>
</dbReference>
<evidence type="ECO:0000259" key="6">
    <source>
        <dbReference type="Pfam" id="PF14748"/>
    </source>
</evidence>
<dbReference type="Proteomes" id="UP000776276">
    <property type="component" value="Unassembled WGS sequence"/>
</dbReference>
<comment type="catalytic activity">
    <reaction evidence="3">
        <text>L-proline + NAD(+) = (S)-1-pyrroline-5-carboxylate + NADH + 2 H(+)</text>
        <dbReference type="Rhea" id="RHEA:14105"/>
        <dbReference type="ChEBI" id="CHEBI:15378"/>
        <dbReference type="ChEBI" id="CHEBI:17388"/>
        <dbReference type="ChEBI" id="CHEBI:57540"/>
        <dbReference type="ChEBI" id="CHEBI:57945"/>
        <dbReference type="ChEBI" id="CHEBI:60039"/>
        <dbReference type="EC" id="1.5.1.2"/>
    </reaction>
</comment>
<keyword evidence="3" id="KW-0641">Proline biosynthesis</keyword>
<keyword evidence="3" id="KW-0963">Cytoplasm</keyword>
<comment type="catalytic activity">
    <reaction evidence="3">
        <text>L-proline + NADP(+) = (S)-1-pyrroline-5-carboxylate + NADPH + 2 H(+)</text>
        <dbReference type="Rhea" id="RHEA:14109"/>
        <dbReference type="ChEBI" id="CHEBI:15378"/>
        <dbReference type="ChEBI" id="CHEBI:17388"/>
        <dbReference type="ChEBI" id="CHEBI:57783"/>
        <dbReference type="ChEBI" id="CHEBI:58349"/>
        <dbReference type="ChEBI" id="CHEBI:60039"/>
        <dbReference type="EC" id="1.5.1.2"/>
    </reaction>
</comment>
<keyword evidence="2 3" id="KW-0560">Oxidoreductase</keyword>
<feature type="domain" description="Pyrroline-5-carboxylate reductase catalytic N-terminal" evidence="5">
    <location>
        <begin position="6"/>
        <end position="93"/>
    </location>
</feature>
<evidence type="ECO:0000256" key="2">
    <source>
        <dbReference type="ARBA" id="ARBA00023002"/>
    </source>
</evidence>
<keyword evidence="1 3" id="KW-0521">NADP</keyword>
<evidence type="ECO:0000256" key="3">
    <source>
        <dbReference type="HAMAP-Rule" id="MF_01925"/>
    </source>
</evidence>
<keyword evidence="3" id="KW-0028">Amino-acid biosynthesis</keyword>
<dbReference type="EMBL" id="JAHKRT010000006">
    <property type="protein sequence ID" value="MBU3078537.1"/>
    <property type="molecule type" value="Genomic_DNA"/>
</dbReference>
<evidence type="ECO:0000313" key="8">
    <source>
        <dbReference type="Proteomes" id="UP000776276"/>
    </source>
</evidence>
<dbReference type="InterPro" id="IPR000304">
    <property type="entry name" value="Pyrroline-COOH_reductase"/>
</dbReference>
<comment type="function">
    <text evidence="3">Catalyzes the reduction of 1-pyrroline-5-carboxylate (PCA) to L-proline.</text>
</comment>
<evidence type="ECO:0000256" key="1">
    <source>
        <dbReference type="ARBA" id="ARBA00022857"/>
    </source>
</evidence>
<keyword evidence="8" id="KW-1185">Reference proteome</keyword>
<evidence type="ECO:0000259" key="5">
    <source>
        <dbReference type="Pfam" id="PF03807"/>
    </source>
</evidence>
<name>A0ABS6BL33_9SPHN</name>
<organism evidence="7 8">
    <name type="scientific">Sphingomonas quercus</name>
    <dbReference type="NCBI Taxonomy" id="2842451"/>
    <lineage>
        <taxon>Bacteria</taxon>
        <taxon>Pseudomonadati</taxon>
        <taxon>Pseudomonadota</taxon>
        <taxon>Alphaproteobacteria</taxon>
        <taxon>Sphingomonadales</taxon>
        <taxon>Sphingomonadaceae</taxon>
        <taxon>Sphingomonas</taxon>
    </lineage>
</organism>
<dbReference type="PIRSF" id="PIRSF000193">
    <property type="entry name" value="Pyrrol-5-carb_rd"/>
    <property type="match status" value="1"/>
</dbReference>
<dbReference type="InterPro" id="IPR028939">
    <property type="entry name" value="P5C_Rdtase_cat_N"/>
</dbReference>
<dbReference type="InterPro" id="IPR029036">
    <property type="entry name" value="P5CR_dimer"/>
</dbReference>
<dbReference type="EC" id="1.5.1.2" evidence="3 4"/>
<proteinExistence type="inferred from homology"/>
<reference evidence="7 8" key="1">
    <citation type="submission" date="2021-06" db="EMBL/GenBank/DDBJ databases">
        <title>Sphingomonas sp. XMGL2, whole genome shotgun sequencing project.</title>
        <authorList>
            <person name="Zhao G."/>
            <person name="Shen L."/>
        </authorList>
    </citation>
    <scope>NUCLEOTIDE SEQUENCE [LARGE SCALE GENOMIC DNA]</scope>
    <source>
        <strain evidence="7 8">XMGL2</strain>
    </source>
</reference>
<dbReference type="PANTHER" id="PTHR11645">
    <property type="entry name" value="PYRROLINE-5-CARBOXYLATE REDUCTASE"/>
    <property type="match status" value="1"/>
</dbReference>
<dbReference type="RefSeq" id="WP_216324973.1">
    <property type="nucleotide sequence ID" value="NZ_JAHKRT010000006.1"/>
</dbReference>
<evidence type="ECO:0000313" key="7">
    <source>
        <dbReference type="EMBL" id="MBU3078537.1"/>
    </source>
</evidence>
<dbReference type="Pfam" id="PF03807">
    <property type="entry name" value="F420_oxidored"/>
    <property type="match status" value="1"/>
</dbReference>
<dbReference type="PANTHER" id="PTHR11645:SF0">
    <property type="entry name" value="PYRROLINE-5-CARBOXYLATE REDUCTASE 3"/>
    <property type="match status" value="1"/>
</dbReference>
<dbReference type="NCBIfam" id="TIGR00112">
    <property type="entry name" value="proC"/>
    <property type="match status" value="1"/>
</dbReference>
<comment type="subcellular location">
    <subcellularLocation>
        <location evidence="3">Cytoplasm</location>
    </subcellularLocation>
</comment>
<accession>A0ABS6BL33</accession>
<comment type="caution">
    <text evidence="7">The sequence shown here is derived from an EMBL/GenBank/DDBJ whole genome shotgun (WGS) entry which is preliminary data.</text>
</comment>
<dbReference type="GO" id="GO:0004735">
    <property type="term" value="F:pyrroline-5-carboxylate reductase activity"/>
    <property type="evidence" value="ECO:0007669"/>
    <property type="project" value="UniProtKB-EC"/>
</dbReference>
<comment type="similarity">
    <text evidence="3">Belongs to the pyrroline-5-carboxylate reductase family.</text>
</comment>
<gene>
    <name evidence="3 7" type="primary">proC</name>
    <name evidence="7" type="ORF">KOF26_11710</name>
</gene>
<feature type="domain" description="Pyrroline-5-carboxylate reductase dimerisation" evidence="6">
    <location>
        <begin position="157"/>
        <end position="262"/>
    </location>
</feature>
<protein>
    <recommendedName>
        <fullName evidence="3 4">Pyrroline-5-carboxylate reductase</fullName>
        <shortName evidence="3">P5C reductase</shortName>
        <shortName evidence="3">P5CR</shortName>
        <ecNumber evidence="3 4">1.5.1.2</ecNumber>
    </recommendedName>
    <alternativeName>
        <fullName evidence="3">PCA reductase</fullName>
    </alternativeName>
</protein>